<comment type="caution">
    <text evidence="2">The sequence shown here is derived from an EMBL/GenBank/DDBJ whole genome shotgun (WGS) entry which is preliminary data.</text>
</comment>
<proteinExistence type="predicted"/>
<evidence type="ECO:0000313" key="2">
    <source>
        <dbReference type="EMBL" id="GAA2772979.1"/>
    </source>
</evidence>
<evidence type="ECO:0000256" key="1">
    <source>
        <dbReference type="SAM" id="MobiDB-lite"/>
    </source>
</evidence>
<evidence type="ECO:0000313" key="3">
    <source>
        <dbReference type="Proteomes" id="UP001500979"/>
    </source>
</evidence>
<organism evidence="2 3">
    <name type="scientific">Saccharopolyspora taberi</name>
    <dbReference type="NCBI Taxonomy" id="60895"/>
    <lineage>
        <taxon>Bacteria</taxon>
        <taxon>Bacillati</taxon>
        <taxon>Actinomycetota</taxon>
        <taxon>Actinomycetes</taxon>
        <taxon>Pseudonocardiales</taxon>
        <taxon>Pseudonocardiaceae</taxon>
        <taxon>Saccharopolyspora</taxon>
    </lineage>
</organism>
<dbReference type="Proteomes" id="UP001500979">
    <property type="component" value="Unassembled WGS sequence"/>
</dbReference>
<gene>
    <name evidence="2" type="ORF">GCM10010470_00660</name>
</gene>
<accession>A0ABN3UZY9</accession>
<name>A0ABN3UZY9_9PSEU</name>
<dbReference type="RefSeq" id="WP_344677256.1">
    <property type="nucleotide sequence ID" value="NZ_BAAAUX010000001.1"/>
</dbReference>
<reference evidence="2 3" key="1">
    <citation type="journal article" date="2019" name="Int. J. Syst. Evol. Microbiol.">
        <title>The Global Catalogue of Microorganisms (GCM) 10K type strain sequencing project: providing services to taxonomists for standard genome sequencing and annotation.</title>
        <authorList>
            <consortium name="The Broad Institute Genomics Platform"/>
            <consortium name="The Broad Institute Genome Sequencing Center for Infectious Disease"/>
            <person name="Wu L."/>
            <person name="Ma J."/>
        </authorList>
    </citation>
    <scope>NUCLEOTIDE SEQUENCE [LARGE SCALE GENOMIC DNA]</scope>
    <source>
        <strain evidence="2 3">JCM 9383</strain>
    </source>
</reference>
<sequence>MTGPEHYRKAEKSLKAAEHAEGGSDTERYNLAKAQAHAALALAAATVLPTVTRFMGDRVAVTEWAHAIDGGDQ</sequence>
<protein>
    <submittedName>
        <fullName evidence="2">Uncharacterized protein</fullName>
    </submittedName>
</protein>
<dbReference type="EMBL" id="BAAAUX010000001">
    <property type="protein sequence ID" value="GAA2772979.1"/>
    <property type="molecule type" value="Genomic_DNA"/>
</dbReference>
<keyword evidence="3" id="KW-1185">Reference proteome</keyword>
<feature type="region of interest" description="Disordered" evidence="1">
    <location>
        <begin position="1"/>
        <end position="24"/>
    </location>
</feature>